<accession>A0ABU3BEE1</accession>
<evidence type="ECO:0000313" key="3">
    <source>
        <dbReference type="Proteomes" id="UP001250662"/>
    </source>
</evidence>
<proteinExistence type="predicted"/>
<gene>
    <name evidence="2" type="ORF">RM520_02700</name>
</gene>
<keyword evidence="1" id="KW-0812">Transmembrane</keyword>
<feature type="transmembrane region" description="Helical" evidence="1">
    <location>
        <begin position="35"/>
        <end position="52"/>
    </location>
</feature>
<dbReference type="GO" id="GO:0016757">
    <property type="term" value="F:glycosyltransferase activity"/>
    <property type="evidence" value="ECO:0007669"/>
    <property type="project" value="UniProtKB-KW"/>
</dbReference>
<evidence type="ECO:0000256" key="1">
    <source>
        <dbReference type="SAM" id="Phobius"/>
    </source>
</evidence>
<keyword evidence="1" id="KW-0472">Membrane</keyword>
<dbReference type="EMBL" id="JAVRHU010000001">
    <property type="protein sequence ID" value="MDT0620515.1"/>
    <property type="molecule type" value="Genomic_DNA"/>
</dbReference>
<evidence type="ECO:0000313" key="2">
    <source>
        <dbReference type="EMBL" id="MDT0620515.1"/>
    </source>
</evidence>
<protein>
    <submittedName>
        <fullName evidence="2">Uracil phosphoribosyltransferase</fullName>
    </submittedName>
</protein>
<keyword evidence="2" id="KW-0808">Transferase</keyword>
<reference evidence="2 3" key="1">
    <citation type="submission" date="2023-09" db="EMBL/GenBank/DDBJ databases">
        <authorList>
            <person name="Rey-Velasco X."/>
        </authorList>
    </citation>
    <scope>NUCLEOTIDE SEQUENCE [LARGE SCALE GENOMIC DNA]</scope>
    <source>
        <strain evidence="2 3">P007</strain>
    </source>
</reference>
<dbReference type="InterPro" id="IPR045922">
    <property type="entry name" value="DUF6341"/>
</dbReference>
<keyword evidence="2" id="KW-0328">Glycosyltransferase</keyword>
<name>A0ABU3BEE1_9FLAO</name>
<sequence>MSSFFYGIQDLFVNVLFAPYDFLRFMESWWSSNMVNWLFMIIGFIAMLYWMGQLKIFNDNGEEDKTSTSHSYL</sequence>
<keyword evidence="1" id="KW-1133">Transmembrane helix</keyword>
<organism evidence="2 3">
    <name type="scientific">Croceitalea vernalis</name>
    <dbReference type="NCBI Taxonomy" id="3075599"/>
    <lineage>
        <taxon>Bacteria</taxon>
        <taxon>Pseudomonadati</taxon>
        <taxon>Bacteroidota</taxon>
        <taxon>Flavobacteriia</taxon>
        <taxon>Flavobacteriales</taxon>
        <taxon>Flavobacteriaceae</taxon>
        <taxon>Croceitalea</taxon>
    </lineage>
</organism>
<comment type="caution">
    <text evidence="2">The sequence shown here is derived from an EMBL/GenBank/DDBJ whole genome shotgun (WGS) entry which is preliminary data.</text>
</comment>
<dbReference type="Proteomes" id="UP001250662">
    <property type="component" value="Unassembled WGS sequence"/>
</dbReference>
<dbReference type="RefSeq" id="WP_311386879.1">
    <property type="nucleotide sequence ID" value="NZ_JAVRHU010000001.1"/>
</dbReference>
<dbReference type="Pfam" id="PF19868">
    <property type="entry name" value="DUF6341"/>
    <property type="match status" value="1"/>
</dbReference>
<keyword evidence="3" id="KW-1185">Reference proteome</keyword>